<keyword evidence="8" id="KW-0175">Coiled coil</keyword>
<evidence type="ECO:0000256" key="4">
    <source>
        <dbReference type="ARBA" id="ARBA00022980"/>
    </source>
</evidence>
<feature type="domain" description="Ribosomal protein L9" evidence="9">
    <location>
        <begin position="13"/>
        <end position="40"/>
    </location>
</feature>
<dbReference type="Proteomes" id="UP000321595">
    <property type="component" value="Chromosome"/>
</dbReference>
<gene>
    <name evidence="7" type="primary">rplI</name>
    <name evidence="10" type="ORF">FRD01_07065</name>
</gene>
<evidence type="ECO:0000259" key="9">
    <source>
        <dbReference type="PROSITE" id="PS00651"/>
    </source>
</evidence>
<dbReference type="NCBIfam" id="TIGR00158">
    <property type="entry name" value="L9"/>
    <property type="match status" value="1"/>
</dbReference>
<dbReference type="AlphaFoldDB" id="A0A5B8XN93"/>
<evidence type="ECO:0000313" key="10">
    <source>
        <dbReference type="EMBL" id="QED27005.1"/>
    </source>
</evidence>
<keyword evidence="11" id="KW-1185">Reference proteome</keyword>
<keyword evidence="5 7" id="KW-0687">Ribonucleoprotein</keyword>
<dbReference type="InterPro" id="IPR020070">
    <property type="entry name" value="Ribosomal_bL9_N"/>
</dbReference>
<dbReference type="Pfam" id="PF01281">
    <property type="entry name" value="Ribosomal_L9_N"/>
    <property type="match status" value="1"/>
</dbReference>
<keyword evidence="3 7" id="KW-0694">RNA-binding</keyword>
<dbReference type="GO" id="GO:0019843">
    <property type="term" value="F:rRNA binding"/>
    <property type="evidence" value="ECO:0007669"/>
    <property type="project" value="UniProtKB-UniRule"/>
</dbReference>
<dbReference type="EMBL" id="CP042467">
    <property type="protein sequence ID" value="QED27005.1"/>
    <property type="molecule type" value="Genomic_DNA"/>
</dbReference>
<keyword evidence="2 7" id="KW-0699">rRNA-binding</keyword>
<reference evidence="10 11" key="1">
    <citation type="submission" date="2019-08" db="EMBL/GenBank/DDBJ databases">
        <authorList>
            <person name="Liang Q."/>
        </authorList>
    </citation>
    <scope>NUCLEOTIDE SEQUENCE [LARGE SCALE GENOMIC DNA]</scope>
    <source>
        <strain evidence="10 11">V1718</strain>
    </source>
</reference>
<sequence>MEVILKEDVKNLGEMGEVVKVAAGYGRNFLIPKGMAVLATMGNKKQLEHQLAEIEKAKAVQQAEARKLLGEIDGVSITIPKRAGDEDKLFGSVTSREVADVLTQQGHKVDRRQVDLDRPISELGIYSVPVKLASGIQAHVKVWVVAL</sequence>
<dbReference type="Pfam" id="PF03948">
    <property type="entry name" value="Ribosomal_L9_C"/>
    <property type="match status" value="1"/>
</dbReference>
<evidence type="ECO:0000256" key="7">
    <source>
        <dbReference type="HAMAP-Rule" id="MF_00503"/>
    </source>
</evidence>
<accession>A0A5B8XN93</accession>
<evidence type="ECO:0000256" key="1">
    <source>
        <dbReference type="ARBA" id="ARBA00010605"/>
    </source>
</evidence>
<dbReference type="GO" id="GO:1990904">
    <property type="term" value="C:ribonucleoprotein complex"/>
    <property type="evidence" value="ECO:0007669"/>
    <property type="project" value="UniProtKB-KW"/>
</dbReference>
<feature type="coiled-coil region" evidence="8">
    <location>
        <begin position="44"/>
        <end position="71"/>
    </location>
</feature>
<evidence type="ECO:0000256" key="5">
    <source>
        <dbReference type="ARBA" id="ARBA00023274"/>
    </source>
</evidence>
<protein>
    <recommendedName>
        <fullName evidence="6 7">Large ribosomal subunit protein bL9</fullName>
    </recommendedName>
</protein>
<dbReference type="PROSITE" id="PS00651">
    <property type="entry name" value="RIBOSOMAL_L9"/>
    <property type="match status" value="1"/>
</dbReference>
<organism evidence="10 11">
    <name type="scientific">Microvenator marinus</name>
    <dbReference type="NCBI Taxonomy" id="2600177"/>
    <lineage>
        <taxon>Bacteria</taxon>
        <taxon>Deltaproteobacteria</taxon>
        <taxon>Bradymonadales</taxon>
        <taxon>Microvenatoraceae</taxon>
        <taxon>Microvenator</taxon>
    </lineage>
</organism>
<dbReference type="InterPro" id="IPR000244">
    <property type="entry name" value="Ribosomal_bL9"/>
</dbReference>
<dbReference type="RefSeq" id="WP_146958690.1">
    <property type="nucleotide sequence ID" value="NZ_CP042467.1"/>
</dbReference>
<evidence type="ECO:0000256" key="2">
    <source>
        <dbReference type="ARBA" id="ARBA00022730"/>
    </source>
</evidence>
<dbReference type="KEGG" id="bbae:FRD01_07065"/>
<dbReference type="PANTHER" id="PTHR21368">
    <property type="entry name" value="50S RIBOSOMAL PROTEIN L9"/>
    <property type="match status" value="1"/>
</dbReference>
<dbReference type="GO" id="GO:0003735">
    <property type="term" value="F:structural constituent of ribosome"/>
    <property type="evidence" value="ECO:0007669"/>
    <property type="project" value="InterPro"/>
</dbReference>
<comment type="function">
    <text evidence="7">Binds to the 23S rRNA.</text>
</comment>
<keyword evidence="4 7" id="KW-0689">Ribosomal protein</keyword>
<dbReference type="SUPFAM" id="SSF55658">
    <property type="entry name" value="L9 N-domain-like"/>
    <property type="match status" value="1"/>
</dbReference>
<dbReference type="Gene3D" id="3.10.430.100">
    <property type="entry name" value="Ribosomal protein L9, C-terminal domain"/>
    <property type="match status" value="1"/>
</dbReference>
<dbReference type="SUPFAM" id="SSF55653">
    <property type="entry name" value="Ribosomal protein L9 C-domain"/>
    <property type="match status" value="1"/>
</dbReference>
<dbReference type="HAMAP" id="MF_00503">
    <property type="entry name" value="Ribosomal_bL9"/>
    <property type="match status" value="1"/>
</dbReference>
<dbReference type="Gene3D" id="3.40.5.10">
    <property type="entry name" value="Ribosomal protein L9, N-terminal domain"/>
    <property type="match status" value="1"/>
</dbReference>
<dbReference type="GO" id="GO:0005840">
    <property type="term" value="C:ribosome"/>
    <property type="evidence" value="ECO:0007669"/>
    <property type="project" value="UniProtKB-KW"/>
</dbReference>
<dbReference type="OrthoDB" id="9788336at2"/>
<dbReference type="InterPro" id="IPR020594">
    <property type="entry name" value="Ribosomal_bL9_bac/chp"/>
</dbReference>
<dbReference type="InterPro" id="IPR036791">
    <property type="entry name" value="Ribosomal_bL9_C_sf"/>
</dbReference>
<evidence type="ECO:0000256" key="3">
    <source>
        <dbReference type="ARBA" id="ARBA00022884"/>
    </source>
</evidence>
<name>A0A5B8XN93_9DELT</name>
<dbReference type="InterPro" id="IPR009027">
    <property type="entry name" value="Ribosomal_bL9/RNase_H1_N"/>
</dbReference>
<evidence type="ECO:0000313" key="11">
    <source>
        <dbReference type="Proteomes" id="UP000321595"/>
    </source>
</evidence>
<evidence type="ECO:0000256" key="8">
    <source>
        <dbReference type="SAM" id="Coils"/>
    </source>
</evidence>
<dbReference type="InterPro" id="IPR020069">
    <property type="entry name" value="Ribosomal_bL9_C"/>
</dbReference>
<evidence type="ECO:0000256" key="6">
    <source>
        <dbReference type="ARBA" id="ARBA00035292"/>
    </source>
</evidence>
<comment type="similarity">
    <text evidence="1 7">Belongs to the bacterial ribosomal protein bL9 family.</text>
</comment>
<proteinExistence type="inferred from homology"/>
<dbReference type="GO" id="GO:0006412">
    <property type="term" value="P:translation"/>
    <property type="evidence" value="ECO:0007669"/>
    <property type="project" value="UniProtKB-UniRule"/>
</dbReference>
<dbReference type="InterPro" id="IPR036935">
    <property type="entry name" value="Ribosomal_bL9_N_sf"/>
</dbReference>